<keyword evidence="2" id="KW-1185">Reference proteome</keyword>
<protein>
    <submittedName>
        <fullName evidence="1">Lipocalin</fullName>
    </submittedName>
</protein>
<dbReference type="InterPro" id="IPR012674">
    <property type="entry name" value="Calycin"/>
</dbReference>
<name>A0AAW9SFG2_9RHOB</name>
<evidence type="ECO:0000313" key="2">
    <source>
        <dbReference type="Proteomes" id="UP001428774"/>
    </source>
</evidence>
<evidence type="ECO:0000313" key="1">
    <source>
        <dbReference type="EMBL" id="MEN9062804.1"/>
    </source>
</evidence>
<proteinExistence type="predicted"/>
<dbReference type="RefSeq" id="WP_347168071.1">
    <property type="nucleotide sequence ID" value="NZ_JBDNCH010000002.1"/>
</dbReference>
<accession>A0AAW9SFG2</accession>
<gene>
    <name evidence="1" type="ORF">ABFB10_19265</name>
</gene>
<dbReference type="SUPFAM" id="SSF50814">
    <property type="entry name" value="Lipocalins"/>
    <property type="match status" value="1"/>
</dbReference>
<reference evidence="1 2" key="1">
    <citation type="submission" date="2024-05" db="EMBL/GenBank/DDBJ databases">
        <title>Genome sequence of Ponticoccus litoralis KCCM 90028.</title>
        <authorList>
            <person name="Kim J.M."/>
            <person name="Lee J.K."/>
            <person name="Choi B.J."/>
            <person name="Bayburt H."/>
            <person name="Baek J.H."/>
            <person name="Jeon C.O."/>
        </authorList>
    </citation>
    <scope>NUCLEOTIDE SEQUENCE [LARGE SCALE GENOMIC DNA]</scope>
    <source>
        <strain evidence="1 2">KCCM 90028</strain>
    </source>
</reference>
<dbReference type="AlphaFoldDB" id="A0AAW9SFG2"/>
<dbReference type="Proteomes" id="UP001428774">
    <property type="component" value="Unassembled WGS sequence"/>
</dbReference>
<sequence>MIGMRWWAFCVLTGCTALEAPNTSISVPMRNPTASVASQSDVTVGRLSGPWWIVQGAGVAPGGMVRVEAERIVLDGVALPLRPLGEGRFRMGDEVVWVHWLDFDNRTAALGNPDGSRVWIMDRIGDPGERLDAARDVLAWYGYDVSRLDGAPQ</sequence>
<comment type="caution">
    <text evidence="1">The sequence shown here is derived from an EMBL/GenBank/DDBJ whole genome shotgun (WGS) entry which is preliminary data.</text>
</comment>
<organism evidence="1 2">
    <name type="scientific">Ponticoccus litoralis</name>
    <dbReference type="NCBI Taxonomy" id="422297"/>
    <lineage>
        <taxon>Bacteria</taxon>
        <taxon>Pseudomonadati</taxon>
        <taxon>Pseudomonadota</taxon>
        <taxon>Alphaproteobacteria</taxon>
        <taxon>Rhodobacterales</taxon>
        <taxon>Roseobacteraceae</taxon>
        <taxon>Ponticoccus</taxon>
    </lineage>
</organism>
<dbReference type="EMBL" id="JBDNCH010000002">
    <property type="protein sequence ID" value="MEN9062804.1"/>
    <property type="molecule type" value="Genomic_DNA"/>
</dbReference>